<dbReference type="EMBL" id="JAXOJX010000006">
    <property type="protein sequence ID" value="MDZ5456090.1"/>
    <property type="molecule type" value="Genomic_DNA"/>
</dbReference>
<keyword evidence="5" id="KW-1185">Reference proteome</keyword>
<evidence type="ECO:0000259" key="3">
    <source>
        <dbReference type="SMART" id="SM01119"/>
    </source>
</evidence>
<dbReference type="Proteomes" id="UP001293718">
    <property type="component" value="Unassembled WGS sequence"/>
</dbReference>
<dbReference type="InterPro" id="IPR051466">
    <property type="entry name" value="D-amino_acid_metab_enzyme"/>
</dbReference>
<protein>
    <submittedName>
        <fullName evidence="4">DSD1 family PLP-dependent enzyme</fullName>
    </submittedName>
</protein>
<comment type="similarity">
    <text evidence="1">Belongs to the DSD1 family.</text>
</comment>
<dbReference type="InterPro" id="IPR001608">
    <property type="entry name" value="Ala_racemase_N"/>
</dbReference>
<proteinExistence type="inferred from homology"/>
<evidence type="ECO:0000256" key="1">
    <source>
        <dbReference type="ARBA" id="ARBA00005323"/>
    </source>
</evidence>
<comment type="caution">
    <text evidence="4">The sequence shown here is derived from an EMBL/GenBank/DDBJ whole genome shotgun (WGS) entry which is preliminary data.</text>
</comment>
<dbReference type="PANTHER" id="PTHR28004:SF2">
    <property type="entry name" value="D-SERINE DEHYDRATASE"/>
    <property type="match status" value="1"/>
</dbReference>
<name>A0ABU5IBM1_9BURK</name>
<organism evidence="4 5">
    <name type="scientific">Azohydromonas lata</name>
    <dbReference type="NCBI Taxonomy" id="45677"/>
    <lineage>
        <taxon>Bacteria</taxon>
        <taxon>Pseudomonadati</taxon>
        <taxon>Pseudomonadota</taxon>
        <taxon>Betaproteobacteria</taxon>
        <taxon>Burkholderiales</taxon>
        <taxon>Sphaerotilaceae</taxon>
        <taxon>Azohydromonas</taxon>
    </lineage>
</organism>
<dbReference type="Pfam" id="PF01168">
    <property type="entry name" value="Ala_racemase_N"/>
    <property type="match status" value="1"/>
</dbReference>
<feature type="domain" description="D-serine dehydratase-like" evidence="3">
    <location>
        <begin position="270"/>
        <end position="356"/>
    </location>
</feature>
<dbReference type="InterPro" id="IPR042208">
    <property type="entry name" value="D-ser_dehydrat-like_sf"/>
</dbReference>
<evidence type="ECO:0000313" key="5">
    <source>
        <dbReference type="Proteomes" id="UP001293718"/>
    </source>
</evidence>
<reference evidence="4 5" key="1">
    <citation type="submission" date="2023-11" db="EMBL/GenBank/DDBJ databases">
        <title>Draft genome of Azohydromonas lata strain H1 (DSM1123), a polyhydroxyalkanoate producer.</title>
        <authorList>
            <person name="Traversa D."/>
            <person name="D'Addabbo P."/>
            <person name="Pazzani C."/>
            <person name="Manzari C."/>
            <person name="Chiara M."/>
            <person name="Scrascia M."/>
        </authorList>
    </citation>
    <scope>NUCLEOTIDE SEQUENCE [LARGE SCALE GENOMIC DNA]</scope>
    <source>
        <strain evidence="4 5">H1</strain>
    </source>
</reference>
<evidence type="ECO:0000313" key="4">
    <source>
        <dbReference type="EMBL" id="MDZ5456090.1"/>
    </source>
</evidence>
<gene>
    <name evidence="4" type="ORF">SM757_05850</name>
</gene>
<dbReference type="Gene3D" id="3.20.20.10">
    <property type="entry name" value="Alanine racemase"/>
    <property type="match status" value="1"/>
</dbReference>
<dbReference type="SUPFAM" id="SSF51419">
    <property type="entry name" value="PLP-binding barrel"/>
    <property type="match status" value="1"/>
</dbReference>
<dbReference type="SMART" id="SM01119">
    <property type="entry name" value="D-ser_dehydrat"/>
    <property type="match status" value="1"/>
</dbReference>
<evidence type="ECO:0000256" key="2">
    <source>
        <dbReference type="ARBA" id="ARBA00023239"/>
    </source>
</evidence>
<sequence length="373" mass="39164">MTEGFLPFPPAATAGQALAEVDTPALLLDLDAFERNLARMQAAADAAGVHLRPHAKAHKCPAVALAQMARGAVGVCCQKASEALPFLLAGVRDVHVSNELASPLKARALAQWARQARLSVCVDDAAQVDTLAEATREAGSSLDVLVEIDIGQGRCGVADAAAVQRLLQRLAPHPQLSFAGLQAYQGGLQHLRSRAERREQALRAAARAGEVVTALENAGVRCATVTGGGTGSVEWDLESGVYTELQPGSYAFMDRDYADNEAGALRFEHALFVATRVMSTAAGTHAVVDAGLKSLTLECGLPVLWPADGALAYTQANDEHGLVAGAPLPALGSLLRLVPGHCDPTFNLHDEIVAFRGERVEAVWPVAARGLSR</sequence>
<dbReference type="InterPro" id="IPR026956">
    <property type="entry name" value="D-ser_dehydrat-like_dom"/>
</dbReference>
<keyword evidence="2" id="KW-0456">Lyase</keyword>
<dbReference type="PANTHER" id="PTHR28004">
    <property type="entry name" value="ZGC:162816-RELATED"/>
    <property type="match status" value="1"/>
</dbReference>
<dbReference type="InterPro" id="IPR029066">
    <property type="entry name" value="PLP-binding_barrel"/>
</dbReference>
<dbReference type="Pfam" id="PF14031">
    <property type="entry name" value="D-ser_dehydrat"/>
    <property type="match status" value="1"/>
</dbReference>
<dbReference type="CDD" id="cd06819">
    <property type="entry name" value="PLPDE_III_LS_D-TA"/>
    <property type="match status" value="1"/>
</dbReference>
<accession>A0ABU5IBM1</accession>
<dbReference type="Gene3D" id="2.40.37.20">
    <property type="entry name" value="D-serine dehydratase-like domain"/>
    <property type="match status" value="1"/>
</dbReference>